<proteinExistence type="predicted"/>
<dbReference type="InterPro" id="IPR025454">
    <property type="entry name" value="DUF4275"/>
</dbReference>
<name>A0A3G3JX38_9BACL</name>
<dbReference type="Pfam" id="PF14101">
    <property type="entry name" value="DUF4275"/>
    <property type="match status" value="1"/>
</dbReference>
<dbReference type="Proteomes" id="UP000269097">
    <property type="component" value="Chromosome"/>
</dbReference>
<protein>
    <submittedName>
        <fullName evidence="1">DUF4275 family protein</fullName>
    </submittedName>
</protein>
<organism evidence="1 2">
    <name type="scientific">Cohnella candidum</name>
    <dbReference type="NCBI Taxonomy" id="2674991"/>
    <lineage>
        <taxon>Bacteria</taxon>
        <taxon>Bacillati</taxon>
        <taxon>Bacillota</taxon>
        <taxon>Bacilli</taxon>
        <taxon>Bacillales</taxon>
        <taxon>Paenibacillaceae</taxon>
        <taxon>Cohnella</taxon>
    </lineage>
</organism>
<dbReference type="EMBL" id="CP033433">
    <property type="protein sequence ID" value="AYQ72427.1"/>
    <property type="molecule type" value="Genomic_DNA"/>
</dbReference>
<dbReference type="AlphaFoldDB" id="A0A3G3JX38"/>
<evidence type="ECO:0000313" key="1">
    <source>
        <dbReference type="EMBL" id="AYQ72427.1"/>
    </source>
</evidence>
<keyword evidence="2" id="KW-1185">Reference proteome</keyword>
<evidence type="ECO:0000313" key="2">
    <source>
        <dbReference type="Proteomes" id="UP000269097"/>
    </source>
</evidence>
<sequence length="35" mass="4303">MNCVMKQDIYIVDKDFTWTYIVTHESILGPYYCRR</sequence>
<dbReference type="KEGG" id="coh:EAV92_07500"/>
<reference evidence="1 2" key="1">
    <citation type="submission" date="2018-10" db="EMBL/GenBank/DDBJ databases">
        <title>Genome Sequence of Cohnella sp.</title>
        <authorList>
            <person name="Srinivasan S."/>
            <person name="Kim M.K."/>
        </authorList>
    </citation>
    <scope>NUCLEOTIDE SEQUENCE [LARGE SCALE GENOMIC DNA]</scope>
    <source>
        <strain evidence="1 2">18JY8-7</strain>
    </source>
</reference>
<accession>A0A3G3JX38</accession>
<gene>
    <name evidence="1" type="ORF">EAV92_07500</name>
</gene>